<dbReference type="RefSeq" id="WP_289413420.1">
    <property type="nucleotide sequence ID" value="NZ_JAQIBD010000002.1"/>
</dbReference>
<evidence type="ECO:0000313" key="1">
    <source>
        <dbReference type="EMBL" id="MDM5271714.1"/>
    </source>
</evidence>
<protein>
    <recommendedName>
        <fullName evidence="3">Phage protein</fullName>
    </recommendedName>
</protein>
<organism evidence="1 2">
    <name type="scientific">Sulfurovum zhangzhouensis</name>
    <dbReference type="NCBI Taxonomy" id="3019067"/>
    <lineage>
        <taxon>Bacteria</taxon>
        <taxon>Pseudomonadati</taxon>
        <taxon>Campylobacterota</taxon>
        <taxon>Epsilonproteobacteria</taxon>
        <taxon>Campylobacterales</taxon>
        <taxon>Sulfurovaceae</taxon>
        <taxon>Sulfurovum</taxon>
    </lineage>
</organism>
<accession>A0ABT7QY05</accession>
<proteinExistence type="predicted"/>
<comment type="caution">
    <text evidence="1">The sequence shown here is derived from an EMBL/GenBank/DDBJ whole genome shotgun (WGS) entry which is preliminary data.</text>
</comment>
<keyword evidence="2" id="KW-1185">Reference proteome</keyword>
<name>A0ABT7QY05_9BACT</name>
<gene>
    <name evidence="1" type="ORF">PGH07_05965</name>
</gene>
<dbReference type="Proteomes" id="UP001169069">
    <property type="component" value="Unassembled WGS sequence"/>
</dbReference>
<reference evidence="1" key="1">
    <citation type="submission" date="2023-01" db="EMBL/GenBank/DDBJ databases">
        <title>Sulfurovum sp. zt1-1 genome assembly.</title>
        <authorList>
            <person name="Wang J."/>
        </authorList>
    </citation>
    <scope>NUCLEOTIDE SEQUENCE</scope>
    <source>
        <strain evidence="1">Zt1-1</strain>
    </source>
</reference>
<evidence type="ECO:0008006" key="3">
    <source>
        <dbReference type="Google" id="ProtNLM"/>
    </source>
</evidence>
<sequence length="68" mass="8082">MTIDEIRFEMSINEVKPNDIEEIIEECIHSGFSPEDMDTALQKRGYPKIFTIDYDELDMYDEDAWDDD</sequence>
<dbReference type="EMBL" id="JAQIBD010000002">
    <property type="protein sequence ID" value="MDM5271714.1"/>
    <property type="molecule type" value="Genomic_DNA"/>
</dbReference>
<evidence type="ECO:0000313" key="2">
    <source>
        <dbReference type="Proteomes" id="UP001169069"/>
    </source>
</evidence>